<dbReference type="PANTHER" id="PTHR11733">
    <property type="entry name" value="ZINC METALLOPROTEASE FAMILY M13 NEPRILYSIN-RELATED"/>
    <property type="match status" value="1"/>
</dbReference>
<keyword evidence="1" id="KW-0472">Membrane</keyword>
<evidence type="ECO:0000256" key="1">
    <source>
        <dbReference type="SAM" id="Phobius"/>
    </source>
</evidence>
<keyword evidence="1" id="KW-1133">Transmembrane helix</keyword>
<keyword evidence="3" id="KW-1185">Reference proteome</keyword>
<dbReference type="Proteomes" id="UP001321473">
    <property type="component" value="Unassembled WGS sequence"/>
</dbReference>
<dbReference type="GO" id="GO:0004222">
    <property type="term" value="F:metalloendopeptidase activity"/>
    <property type="evidence" value="ECO:0007669"/>
    <property type="project" value="InterPro"/>
</dbReference>
<reference evidence="2 3" key="1">
    <citation type="journal article" date="2023" name="Arcadia Sci">
        <title>De novo assembly of a long-read Amblyomma americanum tick genome.</title>
        <authorList>
            <person name="Chou S."/>
            <person name="Poskanzer K.E."/>
            <person name="Rollins M."/>
            <person name="Thuy-Boun P.S."/>
        </authorList>
    </citation>
    <scope>NUCLEOTIDE SEQUENCE [LARGE SCALE GENOMIC DNA]</scope>
    <source>
        <strain evidence="2">F_SG_1</strain>
        <tissue evidence="2">Salivary glands</tissue>
    </source>
</reference>
<dbReference type="InterPro" id="IPR000718">
    <property type="entry name" value="Peptidase_M13"/>
</dbReference>
<proteinExistence type="predicted"/>
<dbReference type="PROSITE" id="PS51885">
    <property type="entry name" value="NEPRILYSIN"/>
    <property type="match status" value="1"/>
</dbReference>
<dbReference type="GO" id="GO:0005886">
    <property type="term" value="C:plasma membrane"/>
    <property type="evidence" value="ECO:0007669"/>
    <property type="project" value="TreeGrafter"/>
</dbReference>
<dbReference type="Gene3D" id="3.80.10.10">
    <property type="entry name" value="Ribonuclease Inhibitor"/>
    <property type="match status" value="1"/>
</dbReference>
<evidence type="ECO:0000313" key="2">
    <source>
        <dbReference type="EMBL" id="KAK8776101.1"/>
    </source>
</evidence>
<dbReference type="Gene3D" id="3.40.390.10">
    <property type="entry name" value="Collagenase (Catalytic Domain)"/>
    <property type="match status" value="1"/>
</dbReference>
<dbReference type="InterPro" id="IPR024079">
    <property type="entry name" value="MetalloPept_cat_dom_sf"/>
</dbReference>
<evidence type="ECO:0000313" key="3">
    <source>
        <dbReference type="Proteomes" id="UP001321473"/>
    </source>
</evidence>
<feature type="transmembrane region" description="Helical" evidence="1">
    <location>
        <begin position="26"/>
        <end position="50"/>
    </location>
</feature>
<organism evidence="2 3">
    <name type="scientific">Amblyomma americanum</name>
    <name type="common">Lone star tick</name>
    <dbReference type="NCBI Taxonomy" id="6943"/>
    <lineage>
        <taxon>Eukaryota</taxon>
        <taxon>Metazoa</taxon>
        <taxon>Ecdysozoa</taxon>
        <taxon>Arthropoda</taxon>
        <taxon>Chelicerata</taxon>
        <taxon>Arachnida</taxon>
        <taxon>Acari</taxon>
        <taxon>Parasitiformes</taxon>
        <taxon>Ixodida</taxon>
        <taxon>Ixodoidea</taxon>
        <taxon>Ixodidae</taxon>
        <taxon>Amblyomminae</taxon>
        <taxon>Amblyomma</taxon>
    </lineage>
</organism>
<dbReference type="PANTHER" id="PTHR11733:SF241">
    <property type="entry name" value="GH26575P-RELATED"/>
    <property type="match status" value="1"/>
</dbReference>
<dbReference type="GO" id="GO:0016485">
    <property type="term" value="P:protein processing"/>
    <property type="evidence" value="ECO:0007669"/>
    <property type="project" value="TreeGrafter"/>
</dbReference>
<dbReference type="SUPFAM" id="SSF55486">
    <property type="entry name" value="Metalloproteases ('zincins'), catalytic domain"/>
    <property type="match status" value="1"/>
</dbReference>
<gene>
    <name evidence="2" type="ORF">V5799_030562</name>
</gene>
<comment type="caution">
    <text evidence="2">The sequence shown here is derived from an EMBL/GenBank/DDBJ whole genome shotgun (WGS) entry which is preliminary data.</text>
</comment>
<dbReference type="Gene3D" id="1.10.1380.10">
    <property type="entry name" value="Neutral endopeptidase , domain2"/>
    <property type="match status" value="1"/>
</dbReference>
<dbReference type="AlphaFoldDB" id="A0AAQ4EN76"/>
<dbReference type="InterPro" id="IPR042089">
    <property type="entry name" value="Peptidase_M13_dom_2"/>
</dbReference>
<dbReference type="InterPro" id="IPR032675">
    <property type="entry name" value="LRR_dom_sf"/>
</dbReference>
<dbReference type="EMBL" id="JARKHS020013365">
    <property type="protein sequence ID" value="KAK8776101.1"/>
    <property type="molecule type" value="Genomic_DNA"/>
</dbReference>
<name>A0AAQ4EN76_AMBAM</name>
<protein>
    <recommendedName>
        <fullName evidence="4">Peptidase M13 N-terminal domain-containing protein</fullName>
    </recommendedName>
</protein>
<keyword evidence="1" id="KW-0812">Transmembrane</keyword>
<evidence type="ECO:0008006" key="4">
    <source>
        <dbReference type="Google" id="ProtNLM"/>
    </source>
</evidence>
<accession>A0AAQ4EN76</accession>
<sequence>MEDLPSPIDGGRPATRALMLRSKRPAVTCLGCACGVAVAAATAALAWFAVHWSAERVDTGDTGKTFCCTSEAATLFTAIDNKQQPCKDFFAYVCNNALEDGLVQRDVARDALWQITSDIIKGTQDYGSEAAVALHTLYTSCLREIWQEDQRARHVAAVVLEMANSTRHMSGASLLRLALTVEKRYRLPFIFEVRSVTGKTTRLTFVRRARRVVQYKHNCDASCYDVILSILNSHFGSNYTSEDISKWEEKFPRVTRRRTAVSLTEITDAFDHIKVSEFKAILNDFLIDVERAKVILVTAKDGLFADIRLLIDTEHQPLALLYLLLLVSLEAMRYTQQDNKLSSPNMRSEDICHGHVRMSFHLWRITYVAALATPAKDSQLKSIFEATRRRLIDYGPLRRLVAAGNDTDHFRALVGNVSLMLPGDLVFREPPVPRMTSHGFVRNFFLALNFEFDAKKETVRQGVPWFRENADNRAADRMFFANDTTLYVSTLGYGWLSSGTNDPLLADAAVIASRMAALLWLELVAWRGWSRETEAALQSHRECVLSASRSKYLEAAHPVVELKMGLQVAAIVGAAGTAQGEAATPAAARASWYTMQDAWRLFRMSEAQFFYARFAYYHCSTDSQARALVNELVRGNIDFARAFQCPLTAPKGSNTVTGDFCVVVTMEGTPHFRDLHDLLHAEDYIALKLETPWPRDASLPDGCSLGDDSGLLLVTSQNSLVAASSTLCQERISGALFAGCAAFNTSDLFETAAREILSDAEEICIVHNRDTVYKLIRMFPNAKVLALPHDLGKHALEIDEPCRDLWEPLVESSELRQLVGSVEGQRDGCLFSKRTVQAILLTCPLISRIDTANFMASFLRVGCLAIPATCPQVKNFTHLRLLTVADRHCPALEVAASTADVALAAKTFTRVEHLVVAVRSVEAIVAVSGFRHLRSLSLKLAPRIHFADVDSKLQQLLKSWPCLEKLSLEWSGGLRLSTIARLCPQLESLSVVDCKGAMDDVALEADAFPNLESVELNVTLPICVYDELFMATSGRLRRVRLFGDECSAIFLLLCWRRSERISFGRLEELTLGTARTVRELGLEPECLHDVMRTLPALRRLETDSYDLRLFVDYYCAPLGRVSLDWCECVHCIVSGVNVQRR</sequence>
<dbReference type="SUPFAM" id="SSF52047">
    <property type="entry name" value="RNI-like"/>
    <property type="match status" value="1"/>
</dbReference>